<dbReference type="PANTHER" id="PTHR36503">
    <property type="entry name" value="BLR2520 PROTEIN"/>
    <property type="match status" value="1"/>
</dbReference>
<dbReference type="PANTHER" id="PTHR36503:SF2">
    <property type="entry name" value="BLR2408 PROTEIN"/>
    <property type="match status" value="1"/>
</dbReference>
<dbReference type="PROSITE" id="PS51819">
    <property type="entry name" value="VOC"/>
    <property type="match status" value="1"/>
</dbReference>
<proteinExistence type="predicted"/>
<feature type="domain" description="VOC" evidence="1">
    <location>
        <begin position="3"/>
        <end position="127"/>
    </location>
</feature>
<comment type="caution">
    <text evidence="2">The sequence shown here is derived from an EMBL/GenBank/DDBJ whole genome shotgun (WGS) entry which is preliminary data.</text>
</comment>
<dbReference type="EMBL" id="JBBUTG010000004">
    <property type="protein sequence ID" value="MEK8031049.1"/>
    <property type="molecule type" value="Genomic_DNA"/>
</dbReference>
<gene>
    <name evidence="2" type="ORF">AACH06_09500</name>
</gene>
<sequence>MPTQIFVNLAVKNVERTRAFYAALGYEFNPKFSNDKALCMIVSDTIFVMLLAEPFFQTFIDKTIVDAKQSTEALLCLSCDSRNAVDSLVAKAVAAGGRTPRPAQDLGFMYSHSYEDPDGHLWELVYMDPNAAPPHP</sequence>
<dbReference type="InterPro" id="IPR029068">
    <property type="entry name" value="Glyas_Bleomycin-R_OHBP_Dase"/>
</dbReference>
<dbReference type="RefSeq" id="WP_341425414.1">
    <property type="nucleotide sequence ID" value="NZ_JBBUTG010000004.1"/>
</dbReference>
<organism evidence="2 3">
    <name type="scientific">Ideonella lacteola</name>
    <dbReference type="NCBI Taxonomy" id="2984193"/>
    <lineage>
        <taxon>Bacteria</taxon>
        <taxon>Pseudomonadati</taxon>
        <taxon>Pseudomonadota</taxon>
        <taxon>Betaproteobacteria</taxon>
        <taxon>Burkholderiales</taxon>
        <taxon>Sphaerotilaceae</taxon>
        <taxon>Ideonella</taxon>
    </lineage>
</organism>
<dbReference type="SUPFAM" id="SSF54593">
    <property type="entry name" value="Glyoxalase/Bleomycin resistance protein/Dihydroxybiphenyl dioxygenase"/>
    <property type="match status" value="1"/>
</dbReference>
<name>A0ABU9BPM9_9BURK</name>
<evidence type="ECO:0000313" key="2">
    <source>
        <dbReference type="EMBL" id="MEK8031049.1"/>
    </source>
</evidence>
<reference evidence="2 3" key="1">
    <citation type="submission" date="2024-04" db="EMBL/GenBank/DDBJ databases">
        <title>Novel species of the genus Ideonella isolated from streams.</title>
        <authorList>
            <person name="Lu H."/>
        </authorList>
    </citation>
    <scope>NUCLEOTIDE SEQUENCE [LARGE SCALE GENOMIC DNA]</scope>
    <source>
        <strain evidence="2 3">DXS29W</strain>
    </source>
</reference>
<dbReference type="CDD" id="cd09012">
    <property type="entry name" value="VOC_like"/>
    <property type="match status" value="1"/>
</dbReference>
<accession>A0ABU9BPM9</accession>
<dbReference type="Gene3D" id="3.10.180.10">
    <property type="entry name" value="2,3-Dihydroxybiphenyl 1,2-Dioxygenase, domain 1"/>
    <property type="match status" value="1"/>
</dbReference>
<evidence type="ECO:0000313" key="3">
    <source>
        <dbReference type="Proteomes" id="UP001371218"/>
    </source>
</evidence>
<protein>
    <submittedName>
        <fullName evidence="2">VOC family protein</fullName>
    </submittedName>
</protein>
<dbReference type="InterPro" id="IPR004360">
    <property type="entry name" value="Glyas_Fos-R_dOase_dom"/>
</dbReference>
<dbReference type="Proteomes" id="UP001371218">
    <property type="component" value="Unassembled WGS sequence"/>
</dbReference>
<keyword evidence="3" id="KW-1185">Reference proteome</keyword>
<evidence type="ECO:0000259" key="1">
    <source>
        <dbReference type="PROSITE" id="PS51819"/>
    </source>
</evidence>
<dbReference type="InterPro" id="IPR037523">
    <property type="entry name" value="VOC_core"/>
</dbReference>
<dbReference type="Pfam" id="PF00903">
    <property type="entry name" value="Glyoxalase"/>
    <property type="match status" value="1"/>
</dbReference>